<dbReference type="InterPro" id="IPR015797">
    <property type="entry name" value="NUDIX_hydrolase-like_dom_sf"/>
</dbReference>
<dbReference type="Proteomes" id="UP000824111">
    <property type="component" value="Unassembled WGS sequence"/>
</dbReference>
<proteinExistence type="predicted"/>
<evidence type="ECO:0000313" key="5">
    <source>
        <dbReference type="Proteomes" id="UP000824111"/>
    </source>
</evidence>
<dbReference type="PROSITE" id="PS51462">
    <property type="entry name" value="NUDIX"/>
    <property type="match status" value="1"/>
</dbReference>
<comment type="cofactor">
    <cofactor evidence="1">
        <name>Mg(2+)</name>
        <dbReference type="ChEBI" id="CHEBI:18420"/>
    </cofactor>
</comment>
<name>A0A9D1LW96_9FIRM</name>
<dbReference type="GO" id="GO:0019693">
    <property type="term" value="P:ribose phosphate metabolic process"/>
    <property type="evidence" value="ECO:0007669"/>
    <property type="project" value="TreeGrafter"/>
</dbReference>
<dbReference type="CDD" id="cd03424">
    <property type="entry name" value="NUDIX_ADPRase_Nudt5_UGPPase_Nudt14"/>
    <property type="match status" value="1"/>
</dbReference>
<protein>
    <submittedName>
        <fullName evidence="4">NUDIX hydrolase</fullName>
    </submittedName>
</protein>
<dbReference type="PANTHER" id="PTHR11839">
    <property type="entry name" value="UDP/ADP-SUGAR PYROPHOSPHATASE"/>
    <property type="match status" value="1"/>
</dbReference>
<dbReference type="GO" id="GO:0006753">
    <property type="term" value="P:nucleoside phosphate metabolic process"/>
    <property type="evidence" value="ECO:0007669"/>
    <property type="project" value="TreeGrafter"/>
</dbReference>
<dbReference type="FunFam" id="3.90.79.10:FF:000024">
    <property type="entry name" value="ADP-ribose pyrophosphatase"/>
    <property type="match status" value="1"/>
</dbReference>
<dbReference type="GO" id="GO:0016787">
    <property type="term" value="F:hydrolase activity"/>
    <property type="evidence" value="ECO:0007669"/>
    <property type="project" value="UniProtKB-KW"/>
</dbReference>
<dbReference type="Gene3D" id="3.90.79.10">
    <property type="entry name" value="Nucleoside Triphosphate Pyrophosphohydrolase"/>
    <property type="match status" value="1"/>
</dbReference>
<reference evidence="4" key="1">
    <citation type="submission" date="2020-10" db="EMBL/GenBank/DDBJ databases">
        <authorList>
            <person name="Gilroy R."/>
        </authorList>
    </citation>
    <scope>NUCLEOTIDE SEQUENCE</scope>
    <source>
        <strain evidence="4">ChiSjej4B22-9803</strain>
    </source>
</reference>
<comment type="caution">
    <text evidence="4">The sequence shown here is derived from an EMBL/GenBank/DDBJ whole genome shotgun (WGS) entry which is preliminary data.</text>
</comment>
<reference evidence="4" key="2">
    <citation type="journal article" date="2021" name="PeerJ">
        <title>Extensive microbial diversity within the chicken gut microbiome revealed by metagenomics and culture.</title>
        <authorList>
            <person name="Gilroy R."/>
            <person name="Ravi A."/>
            <person name="Getino M."/>
            <person name="Pursley I."/>
            <person name="Horton D.L."/>
            <person name="Alikhan N.F."/>
            <person name="Baker D."/>
            <person name="Gharbi K."/>
            <person name="Hall N."/>
            <person name="Watson M."/>
            <person name="Adriaenssens E.M."/>
            <person name="Foster-Nyarko E."/>
            <person name="Jarju S."/>
            <person name="Secka A."/>
            <person name="Antonio M."/>
            <person name="Oren A."/>
            <person name="Chaudhuri R.R."/>
            <person name="La Ragione R."/>
            <person name="Hildebrand F."/>
            <person name="Pallen M.J."/>
        </authorList>
    </citation>
    <scope>NUCLEOTIDE SEQUENCE</scope>
    <source>
        <strain evidence="4">ChiSjej4B22-9803</strain>
    </source>
</reference>
<dbReference type="Pfam" id="PF00293">
    <property type="entry name" value="NUDIX"/>
    <property type="match status" value="1"/>
</dbReference>
<evidence type="ECO:0000313" key="4">
    <source>
        <dbReference type="EMBL" id="HIU49127.1"/>
    </source>
</evidence>
<dbReference type="SUPFAM" id="SSF55811">
    <property type="entry name" value="Nudix"/>
    <property type="match status" value="1"/>
</dbReference>
<dbReference type="PANTHER" id="PTHR11839:SF18">
    <property type="entry name" value="NUDIX HYDROLASE DOMAIN-CONTAINING PROTEIN"/>
    <property type="match status" value="1"/>
</dbReference>
<sequence>MDYTEKTISSKPIFKGRVIEVQVDTVTLPNGGESTRELIRHPGGVGIIAVDEQNRVPMVRQYRKAVEELVLEIPAGKLEWGENPLECGIRELEEEAGLIAGKMTHLGEYYPTPGYCGERINIYLATDLRQSRQHLDQDEFLDVAFYDLEALYHMVLQNQIHDMKTAIAILKTRALKKQS</sequence>
<keyword evidence="2 4" id="KW-0378">Hydrolase</keyword>
<organism evidence="4 5">
    <name type="scientific">Candidatus Avimonoglobus intestinipullorum</name>
    <dbReference type="NCBI Taxonomy" id="2840699"/>
    <lineage>
        <taxon>Bacteria</taxon>
        <taxon>Bacillati</taxon>
        <taxon>Bacillota</taxon>
        <taxon>Clostridia</taxon>
        <taxon>Eubacteriales</taxon>
        <taxon>Candidatus Avimonoglobus</taxon>
    </lineage>
</organism>
<feature type="domain" description="Nudix hydrolase" evidence="3">
    <location>
        <begin position="39"/>
        <end position="171"/>
    </location>
</feature>
<evidence type="ECO:0000256" key="2">
    <source>
        <dbReference type="ARBA" id="ARBA00022801"/>
    </source>
</evidence>
<dbReference type="EMBL" id="DVND01000181">
    <property type="protein sequence ID" value="HIU49127.1"/>
    <property type="molecule type" value="Genomic_DNA"/>
</dbReference>
<dbReference type="GO" id="GO:0005829">
    <property type="term" value="C:cytosol"/>
    <property type="evidence" value="ECO:0007669"/>
    <property type="project" value="TreeGrafter"/>
</dbReference>
<accession>A0A9D1LW96</accession>
<evidence type="ECO:0000256" key="1">
    <source>
        <dbReference type="ARBA" id="ARBA00001946"/>
    </source>
</evidence>
<dbReference type="AlphaFoldDB" id="A0A9D1LW96"/>
<gene>
    <name evidence="4" type="ORF">IAB04_07155</name>
</gene>
<dbReference type="InterPro" id="IPR000086">
    <property type="entry name" value="NUDIX_hydrolase_dom"/>
</dbReference>
<evidence type="ECO:0000259" key="3">
    <source>
        <dbReference type="PROSITE" id="PS51462"/>
    </source>
</evidence>